<dbReference type="GO" id="GO:0015159">
    <property type="term" value="F:polysaccharide transmembrane transporter activity"/>
    <property type="evidence" value="ECO:0007669"/>
    <property type="project" value="InterPro"/>
</dbReference>
<evidence type="ECO:0000256" key="1">
    <source>
        <dbReference type="ARBA" id="ARBA00022729"/>
    </source>
</evidence>
<dbReference type="Pfam" id="PF10531">
    <property type="entry name" value="SLBB"/>
    <property type="match status" value="1"/>
</dbReference>
<reference evidence="5" key="1">
    <citation type="submission" date="2012-06" db="EMBL/GenBank/DDBJ databases">
        <title>Complete sequence of chromosome of Desulfomonile tiedjei DSM 6799.</title>
        <authorList>
            <person name="Lucas S."/>
            <person name="Copeland A."/>
            <person name="Lapidus A."/>
            <person name="Glavina del Rio T."/>
            <person name="Dalin E."/>
            <person name="Tice H."/>
            <person name="Bruce D."/>
            <person name="Goodwin L."/>
            <person name="Pitluck S."/>
            <person name="Peters L."/>
            <person name="Ovchinnikova G."/>
            <person name="Zeytun A."/>
            <person name="Lu M."/>
            <person name="Kyrpides N."/>
            <person name="Mavromatis K."/>
            <person name="Ivanova N."/>
            <person name="Brettin T."/>
            <person name="Detter J.C."/>
            <person name="Han C."/>
            <person name="Larimer F."/>
            <person name="Land M."/>
            <person name="Hauser L."/>
            <person name="Markowitz V."/>
            <person name="Cheng J.-F."/>
            <person name="Hugenholtz P."/>
            <person name="Woyke T."/>
            <person name="Wu D."/>
            <person name="Spring S."/>
            <person name="Schroeder M."/>
            <person name="Brambilla E."/>
            <person name="Klenk H.-P."/>
            <person name="Eisen J.A."/>
        </authorList>
    </citation>
    <scope>NUCLEOTIDE SEQUENCE [LARGE SCALE GENOMIC DNA]</scope>
    <source>
        <strain evidence="5">ATCC 49306 / DSM 6799 / DCB-1</strain>
    </source>
</reference>
<dbReference type="HOGENOM" id="CLU_038343_3_0_7"/>
<dbReference type="OrthoDB" id="193635at2"/>
<dbReference type="Gene3D" id="3.30.1950.10">
    <property type="entry name" value="wza like domain"/>
    <property type="match status" value="1"/>
</dbReference>
<feature type="domain" description="Soluble ligand binding" evidence="3">
    <location>
        <begin position="231"/>
        <end position="279"/>
    </location>
</feature>
<feature type="domain" description="Polysaccharide export protein N-terminal" evidence="2">
    <location>
        <begin position="79"/>
        <end position="151"/>
    </location>
</feature>
<dbReference type="PROSITE" id="PS51257">
    <property type="entry name" value="PROKAR_LIPOPROTEIN"/>
    <property type="match status" value="1"/>
</dbReference>
<dbReference type="AlphaFoldDB" id="I4C264"/>
<dbReference type="eggNOG" id="COG1596">
    <property type="taxonomic scope" value="Bacteria"/>
</dbReference>
<feature type="domain" description="Polysaccharide export protein N-terminal" evidence="2">
    <location>
        <begin position="174"/>
        <end position="223"/>
    </location>
</feature>
<gene>
    <name evidence="4" type="ordered locus">Desti_0936</name>
</gene>
<dbReference type="InterPro" id="IPR003715">
    <property type="entry name" value="Poly_export_N"/>
</dbReference>
<evidence type="ECO:0000313" key="5">
    <source>
        <dbReference type="Proteomes" id="UP000006055"/>
    </source>
</evidence>
<dbReference type="PANTHER" id="PTHR33619">
    <property type="entry name" value="POLYSACCHARIDE EXPORT PROTEIN GFCE-RELATED"/>
    <property type="match status" value="1"/>
</dbReference>
<proteinExistence type="predicted"/>
<evidence type="ECO:0000259" key="3">
    <source>
        <dbReference type="Pfam" id="PF10531"/>
    </source>
</evidence>
<evidence type="ECO:0000313" key="4">
    <source>
        <dbReference type="EMBL" id="AFM23655.1"/>
    </source>
</evidence>
<dbReference type="EMBL" id="CP003360">
    <property type="protein sequence ID" value="AFM23655.1"/>
    <property type="molecule type" value="Genomic_DNA"/>
</dbReference>
<keyword evidence="5" id="KW-1185">Reference proteome</keyword>
<dbReference type="STRING" id="706587.Desti_0936"/>
<dbReference type="RefSeq" id="WP_014808811.1">
    <property type="nucleotide sequence ID" value="NC_018025.1"/>
</dbReference>
<dbReference type="InterPro" id="IPR019554">
    <property type="entry name" value="Soluble_ligand-bd"/>
</dbReference>
<dbReference type="PANTHER" id="PTHR33619:SF3">
    <property type="entry name" value="POLYSACCHARIDE EXPORT PROTEIN GFCE-RELATED"/>
    <property type="match status" value="1"/>
</dbReference>
<keyword evidence="1" id="KW-0732">Signal</keyword>
<name>I4C264_DESTA</name>
<dbReference type="Gene3D" id="3.10.560.10">
    <property type="entry name" value="Outer membrane lipoprotein wza domain like"/>
    <property type="match status" value="1"/>
</dbReference>
<sequence length="346" mass="37964">MKHRSDSLFHRARFERAIVAFLILILMSGCVIPRQRGVVNETPPALACKISPHFPSALYRLAAGDVLEFLYLTIPGVTPTPYKLSVRDAIDVEFTYHPELNRTVRVRPDGRISIPRKPDISVAGMTSDEVSTKLKQIYSDLLRDPEITVTVREFNAKLDEIQKAIATAPNGQARVVAIAPDGHLALPLISDIRAEGTTVPELTQAVNQRYAKILPDVKVSVILKEVTGNLIFVDGEVNRPGVFNVKGPTTVQHALALAGGTKETAEPRTVLVVSKGPDGKFLARTTDLTAVTSSSDYVLRQNDLLYVPMSTIARADVWVDQNIRRILLFTGWSLGINADLGRTVGR</sequence>
<dbReference type="Proteomes" id="UP000006055">
    <property type="component" value="Chromosome"/>
</dbReference>
<protein>
    <submittedName>
        <fullName evidence="4">Periplasmic protein involved in polysaccharide export</fullName>
    </submittedName>
</protein>
<dbReference type="Pfam" id="PF02563">
    <property type="entry name" value="Poly_export"/>
    <property type="match status" value="2"/>
</dbReference>
<accession>I4C264</accession>
<evidence type="ECO:0000259" key="2">
    <source>
        <dbReference type="Pfam" id="PF02563"/>
    </source>
</evidence>
<dbReference type="KEGG" id="dti:Desti_0936"/>
<organism evidence="4 5">
    <name type="scientific">Desulfomonile tiedjei (strain ATCC 49306 / DSM 6799 / DCB-1)</name>
    <dbReference type="NCBI Taxonomy" id="706587"/>
    <lineage>
        <taxon>Bacteria</taxon>
        <taxon>Pseudomonadati</taxon>
        <taxon>Thermodesulfobacteriota</taxon>
        <taxon>Desulfomonilia</taxon>
        <taxon>Desulfomonilales</taxon>
        <taxon>Desulfomonilaceae</taxon>
        <taxon>Desulfomonile</taxon>
    </lineage>
</organism>
<dbReference type="InterPro" id="IPR049712">
    <property type="entry name" value="Poly_export"/>
</dbReference>